<evidence type="ECO:0000313" key="5">
    <source>
        <dbReference type="EMBL" id="CAB4000691.1"/>
    </source>
</evidence>
<comment type="caution">
    <text evidence="5">The sequence shown here is derived from an EMBL/GenBank/DDBJ whole genome shotgun (WGS) entry which is preliminary data.</text>
</comment>
<gene>
    <name evidence="5" type="ORF">PACLA_8A045496</name>
</gene>
<comment type="subcellular location">
    <subcellularLocation>
        <location evidence="1">Membrane</location>
        <topology evidence="1">Multi-pass membrane protein</topology>
    </subcellularLocation>
</comment>
<keyword evidence="2" id="KW-0812">Transmembrane</keyword>
<evidence type="ECO:0000256" key="2">
    <source>
        <dbReference type="ARBA" id="ARBA00022692"/>
    </source>
</evidence>
<keyword evidence="3" id="KW-1133">Transmembrane helix</keyword>
<organism evidence="5 6">
    <name type="scientific">Paramuricea clavata</name>
    <name type="common">Red gorgonian</name>
    <name type="synonym">Violescent sea-whip</name>
    <dbReference type="NCBI Taxonomy" id="317549"/>
    <lineage>
        <taxon>Eukaryota</taxon>
        <taxon>Metazoa</taxon>
        <taxon>Cnidaria</taxon>
        <taxon>Anthozoa</taxon>
        <taxon>Octocorallia</taxon>
        <taxon>Malacalcyonacea</taxon>
        <taxon>Plexauridae</taxon>
        <taxon>Paramuricea</taxon>
    </lineage>
</organism>
<dbReference type="SUPFAM" id="SSF103473">
    <property type="entry name" value="MFS general substrate transporter"/>
    <property type="match status" value="1"/>
</dbReference>
<keyword evidence="4" id="KW-0472">Membrane</keyword>
<accession>A0A7D9I597</accession>
<protein>
    <submittedName>
        <fullName evidence="5">Proton-coupled folate transporter-like</fullName>
    </submittedName>
</protein>
<dbReference type="InterPro" id="IPR006214">
    <property type="entry name" value="Bax_inhibitor_1-related"/>
</dbReference>
<name>A0A7D9I597_PARCT</name>
<evidence type="ECO:0000256" key="4">
    <source>
        <dbReference type="ARBA" id="ARBA00023136"/>
    </source>
</evidence>
<dbReference type="Proteomes" id="UP001152795">
    <property type="component" value="Unassembled WGS sequence"/>
</dbReference>
<dbReference type="EMBL" id="CACRXK020003896">
    <property type="protein sequence ID" value="CAB4000691.1"/>
    <property type="molecule type" value="Genomic_DNA"/>
</dbReference>
<dbReference type="GO" id="GO:0022857">
    <property type="term" value="F:transmembrane transporter activity"/>
    <property type="evidence" value="ECO:0007669"/>
    <property type="project" value="InterPro"/>
</dbReference>
<dbReference type="Gene3D" id="1.20.1250.20">
    <property type="entry name" value="MFS general substrate transporter like domains"/>
    <property type="match status" value="1"/>
</dbReference>
<dbReference type="GO" id="GO:0016020">
    <property type="term" value="C:membrane"/>
    <property type="evidence" value="ECO:0007669"/>
    <property type="project" value="UniProtKB-SubCell"/>
</dbReference>
<dbReference type="OrthoDB" id="419734at2759"/>
<dbReference type="Pfam" id="PF07690">
    <property type="entry name" value="MFS_1"/>
    <property type="match status" value="1"/>
</dbReference>
<dbReference type="PANTHER" id="PTHR23507">
    <property type="entry name" value="ZGC:174356"/>
    <property type="match status" value="1"/>
</dbReference>
<dbReference type="AlphaFoldDB" id="A0A7D9I597"/>
<keyword evidence="6" id="KW-1185">Reference proteome</keyword>
<evidence type="ECO:0000313" key="6">
    <source>
        <dbReference type="Proteomes" id="UP001152795"/>
    </source>
</evidence>
<reference evidence="5" key="1">
    <citation type="submission" date="2020-04" db="EMBL/GenBank/DDBJ databases">
        <authorList>
            <person name="Alioto T."/>
            <person name="Alioto T."/>
            <person name="Gomez Garrido J."/>
        </authorList>
    </citation>
    <scope>NUCLEOTIDE SEQUENCE</scope>
    <source>
        <strain evidence="5">A484AB</strain>
    </source>
</reference>
<dbReference type="InterPro" id="IPR036259">
    <property type="entry name" value="MFS_trans_sf"/>
</dbReference>
<dbReference type="PANTHER" id="PTHR23507:SF1">
    <property type="entry name" value="FI18259P1-RELATED"/>
    <property type="match status" value="1"/>
</dbReference>
<dbReference type="Pfam" id="PF01027">
    <property type="entry name" value="Bax1-I"/>
    <property type="match status" value="1"/>
</dbReference>
<sequence>MMTATLETDDQNLELVQDREHVFNASEDIASDHYRVTVEPVVFCYAFGILLHVPIIQQYIFYRVGESRGLVTNKTEHHSNCDSHTAHNNPQLQRIMKDTQSETSFILLATIITSTIPTLFMTLMLGSWSDNVGRRTVIAIAIFGSITESSLILIITCFKLPIYFLMLSSFIGGICGYFPTIILSVFSYIADITHPSQRAFRLGVLEAIAFISGMISHLSSGWWIEKTGYVAPYWLITSLHFCAFLYTIFILPESRQVNVKKFGKGLCQFQHIQSITQLFQEPRNGQRWKLIYLMTATACMMLSSTGFGCVFVLYALDYPLCFNSLLIGYYLATSFFLQAVGTVLGLKYLSLFLPQTVLAQIGVISVIASLCCTAFVRNKQLIFAVPLLGCLGGIATPEVRAMMSGIVDANEQGALFAAVAAVETVCTLLGAVIFNCLYSAMMQFGFSQLIFIAMALLLVTPMTILQMFAVRLLSKSNLHAFTVKRFSTTSLGRSQLLCVRASKDISVLKRCYQTRSNAWRTWEAVEKPRGITADATGRVILGGASLAGLAALCYYGLGLSNEIGAVDRASLWPQVVRERIQATYGYFAGSLVVTAASAYGIARSRFIHRWMAASPWLTVGGGLIAMIGMSMLSAALPYEPGLNMKHLAWIGHSSVVGLVIAPLILLGGPLVVRAAACTAGVVASLSLTAACAPSDKFLSWGGPLALGLGGIFVASIGTLFLPATGAVGAGLQAVVTYGGLVVFGGFMLHDTQKIIKMAETYPIYGDTVYDPIRASMGIYMDTINIFIRILIIMANSSGGRRK</sequence>
<proteinExistence type="predicted"/>
<dbReference type="InterPro" id="IPR011701">
    <property type="entry name" value="MFS"/>
</dbReference>
<evidence type="ECO:0000256" key="3">
    <source>
        <dbReference type="ARBA" id="ARBA00022989"/>
    </source>
</evidence>
<evidence type="ECO:0000256" key="1">
    <source>
        <dbReference type="ARBA" id="ARBA00004141"/>
    </source>
</evidence>